<dbReference type="RefSeq" id="WP_104206955.1">
    <property type="nucleotide sequence ID" value="NZ_PHHC01000091.1"/>
</dbReference>
<dbReference type="OrthoDB" id="9803632at2"/>
<evidence type="ECO:0008006" key="3">
    <source>
        <dbReference type="Google" id="ProtNLM"/>
    </source>
</evidence>
<dbReference type="AlphaFoldDB" id="A0A2S5R8E0"/>
<dbReference type="InterPro" id="IPR023214">
    <property type="entry name" value="HAD_sf"/>
</dbReference>
<dbReference type="SUPFAM" id="SSF56784">
    <property type="entry name" value="HAD-like"/>
    <property type="match status" value="1"/>
</dbReference>
<accession>A0A2S5R8E0</accession>
<sequence length="206" mass="23420">MSQDIPKMLTLYQPSPNTLFQALALDRCIVPVCIDLDFTLLKSSSLQFFFPQAFLGIPKFLWTQRWHWSTFKVWVSKNYPLDPEQLPYRPFLVNFLKFCQKMEVPLVLATGAAYPTAEAIGTYLGCFNSIISSTDGLHCVGKYKAKALVNLYGQGNFHYFGDSTKDLFIWKNARRAVAVNPSEALSRTIHKVCVGKPCMFLYDGPR</sequence>
<dbReference type="Gene3D" id="3.40.50.1000">
    <property type="entry name" value="HAD superfamily/HAD-like"/>
    <property type="match status" value="1"/>
</dbReference>
<gene>
    <name evidence="1" type="ORF">HCUR_00949</name>
</gene>
<dbReference type="Proteomes" id="UP000239425">
    <property type="component" value="Unassembled WGS sequence"/>
</dbReference>
<dbReference type="EMBL" id="PHHC01000091">
    <property type="protein sequence ID" value="PPE03594.1"/>
    <property type="molecule type" value="Genomic_DNA"/>
</dbReference>
<keyword evidence="2" id="KW-1185">Reference proteome</keyword>
<evidence type="ECO:0000313" key="2">
    <source>
        <dbReference type="Proteomes" id="UP000239425"/>
    </source>
</evidence>
<evidence type="ECO:0000313" key="1">
    <source>
        <dbReference type="EMBL" id="PPE03594.1"/>
    </source>
</evidence>
<reference evidence="1 2" key="1">
    <citation type="submission" date="2017-11" db="EMBL/GenBank/DDBJ databases">
        <title>Comparative genomic analysis of Holospora spp., intranuclear symbionts of paramecia.</title>
        <authorList>
            <person name="Garushyants S.K."/>
            <person name="Beliavskaya A."/>
            <person name="Malko D.B."/>
            <person name="Logacheva M.D."/>
            <person name="Rautian M.S."/>
            <person name="Gelfand M.S."/>
        </authorList>
    </citation>
    <scope>NUCLEOTIDE SEQUENCE [LARGE SCALE GENOMIC DNA]</scope>
    <source>
        <strain evidence="2">02AZ16</strain>
    </source>
</reference>
<name>A0A2S5R8E0_9PROT</name>
<comment type="caution">
    <text evidence="1">The sequence shown here is derived from an EMBL/GenBank/DDBJ whole genome shotgun (WGS) entry which is preliminary data.</text>
</comment>
<proteinExistence type="predicted"/>
<dbReference type="InterPro" id="IPR036412">
    <property type="entry name" value="HAD-like_sf"/>
</dbReference>
<organism evidence="1 2">
    <name type="scientific">Holospora curviuscula</name>
    <dbReference type="NCBI Taxonomy" id="1082868"/>
    <lineage>
        <taxon>Bacteria</taxon>
        <taxon>Pseudomonadati</taxon>
        <taxon>Pseudomonadota</taxon>
        <taxon>Alphaproteobacteria</taxon>
        <taxon>Holosporales</taxon>
        <taxon>Holosporaceae</taxon>
        <taxon>Holospora</taxon>
    </lineage>
</organism>
<protein>
    <recommendedName>
        <fullName evidence="3">Haloacid dehalogenase-like hydrolase</fullName>
    </recommendedName>
</protein>